<name>A0ABQ8GB34_9PEZI</name>
<feature type="region of interest" description="Disordered" evidence="1">
    <location>
        <begin position="182"/>
        <end position="208"/>
    </location>
</feature>
<sequence>MEPAPAGWCKNEVFRRLRTTPPPRPVSDVGLGPTWRAGAKRHIRPSKLCSPWDENSCAAWQRRPRLQQRRVDVLDASRAGAACRLLLPKCFTLSEILRNARISAAYARECAWICQPAARPREPLQPCAPLACTRDSSAGLMSRNSATTTSAWRRPTTTTGCVMSSLSRRVALFAGSTRPLLQPPPSAARARRPCQGQPALPATHRSAAPLVRWPPTARSLRPRYAVQALFHSGEARIGAGVGDWRREYLVPACWALGDSQLVADQRLRPRTSLNAFGVGQSHTGRPLLPYAPTLAAVLSKPASPPFSPTRRSCASSPAPSLVEPRVFLYPRRSSSRHPPIRVHSGARRLSRLPMSP</sequence>
<accession>A0ABQ8GB34</accession>
<protein>
    <submittedName>
        <fullName evidence="2">Uncharacterized protein</fullName>
    </submittedName>
</protein>
<evidence type="ECO:0000313" key="3">
    <source>
        <dbReference type="Proteomes" id="UP000774617"/>
    </source>
</evidence>
<proteinExistence type="predicted"/>
<dbReference type="EMBL" id="JAGTJR010000016">
    <property type="protein sequence ID" value="KAH7047578.1"/>
    <property type="molecule type" value="Genomic_DNA"/>
</dbReference>
<evidence type="ECO:0000313" key="2">
    <source>
        <dbReference type="EMBL" id="KAH7047578.1"/>
    </source>
</evidence>
<dbReference type="Proteomes" id="UP000774617">
    <property type="component" value="Unassembled WGS sequence"/>
</dbReference>
<keyword evidence="3" id="KW-1185">Reference proteome</keyword>
<gene>
    <name evidence="2" type="ORF">B0J12DRAFT_128695</name>
</gene>
<evidence type="ECO:0000256" key="1">
    <source>
        <dbReference type="SAM" id="MobiDB-lite"/>
    </source>
</evidence>
<comment type="caution">
    <text evidence="2">The sequence shown here is derived from an EMBL/GenBank/DDBJ whole genome shotgun (WGS) entry which is preliminary data.</text>
</comment>
<reference evidence="2 3" key="1">
    <citation type="journal article" date="2021" name="Nat. Commun.">
        <title>Genetic determinants of endophytism in the Arabidopsis root mycobiome.</title>
        <authorList>
            <person name="Mesny F."/>
            <person name="Miyauchi S."/>
            <person name="Thiergart T."/>
            <person name="Pickel B."/>
            <person name="Atanasova L."/>
            <person name="Karlsson M."/>
            <person name="Huettel B."/>
            <person name="Barry K.W."/>
            <person name="Haridas S."/>
            <person name="Chen C."/>
            <person name="Bauer D."/>
            <person name="Andreopoulos W."/>
            <person name="Pangilinan J."/>
            <person name="LaButti K."/>
            <person name="Riley R."/>
            <person name="Lipzen A."/>
            <person name="Clum A."/>
            <person name="Drula E."/>
            <person name="Henrissat B."/>
            <person name="Kohler A."/>
            <person name="Grigoriev I.V."/>
            <person name="Martin F.M."/>
            <person name="Hacquard S."/>
        </authorList>
    </citation>
    <scope>NUCLEOTIDE SEQUENCE [LARGE SCALE GENOMIC DNA]</scope>
    <source>
        <strain evidence="2 3">MPI-SDFR-AT-0080</strain>
    </source>
</reference>
<feature type="region of interest" description="Disordered" evidence="1">
    <location>
        <begin position="332"/>
        <end position="356"/>
    </location>
</feature>
<feature type="compositionally biased region" description="Basic residues" evidence="1">
    <location>
        <begin position="333"/>
        <end position="350"/>
    </location>
</feature>
<organism evidence="2 3">
    <name type="scientific">Macrophomina phaseolina</name>
    <dbReference type="NCBI Taxonomy" id="35725"/>
    <lineage>
        <taxon>Eukaryota</taxon>
        <taxon>Fungi</taxon>
        <taxon>Dikarya</taxon>
        <taxon>Ascomycota</taxon>
        <taxon>Pezizomycotina</taxon>
        <taxon>Dothideomycetes</taxon>
        <taxon>Dothideomycetes incertae sedis</taxon>
        <taxon>Botryosphaeriales</taxon>
        <taxon>Botryosphaeriaceae</taxon>
        <taxon>Macrophomina</taxon>
    </lineage>
</organism>